<reference evidence="3 4" key="1">
    <citation type="submission" date="2018-05" db="EMBL/GenBank/DDBJ databases">
        <title>Genomic analysis of Gracilibacillus dipsosauri DD1 reveals novel features of a salt-tolerant amylase.</title>
        <authorList>
            <person name="Deutch C.E."/>
            <person name="Yang S."/>
        </authorList>
    </citation>
    <scope>NUCLEOTIDE SEQUENCE [LARGE SCALE GENOMIC DNA]</scope>
    <source>
        <strain evidence="3 4">DD1</strain>
    </source>
</reference>
<proteinExistence type="predicted"/>
<feature type="coiled-coil region" evidence="1">
    <location>
        <begin position="335"/>
        <end position="410"/>
    </location>
</feature>
<keyword evidence="4" id="KW-1185">Reference proteome</keyword>
<dbReference type="EMBL" id="QGTD01000008">
    <property type="protein sequence ID" value="PWU68848.1"/>
    <property type="molecule type" value="Genomic_DNA"/>
</dbReference>
<dbReference type="Pfam" id="PF20250">
    <property type="entry name" value="FapA_N"/>
    <property type="match status" value="1"/>
</dbReference>
<evidence type="ECO:0000313" key="3">
    <source>
        <dbReference type="EMBL" id="PWU68848.1"/>
    </source>
</evidence>
<evidence type="ECO:0000259" key="2">
    <source>
        <dbReference type="Pfam" id="PF20250"/>
    </source>
</evidence>
<accession>A0A317L1V0</accession>
<dbReference type="InterPro" id="IPR005646">
    <property type="entry name" value="FapA"/>
</dbReference>
<dbReference type="Pfam" id="PF03961">
    <property type="entry name" value="FapA"/>
    <property type="match status" value="1"/>
</dbReference>
<name>A0A317L1V0_9BACI</name>
<dbReference type="InterPro" id="IPR046865">
    <property type="entry name" value="FapA_b_solenoid"/>
</dbReference>
<keyword evidence="1" id="KW-0175">Coiled coil</keyword>
<feature type="domain" description="Flagellar Assembly Protein A N-terminal region" evidence="2">
    <location>
        <begin position="16"/>
        <end position="180"/>
    </location>
</feature>
<sequence>MCKWGMNKMELKDVLRVNYSKDKLKAWIELLDSSFFDEVTEEDVGFLIEKAKINFGLVEWQQSDWKQILANHQPLIIAKGIPPENGEDGYLEWKITLNSSISEEEKFSFRDVTKIPSVNKGDKIATIVPATEGKEGTDVFGNPIRQKKGVGVRTKAGKNVEIEEETNVFVATAEGQLSITTKFIHVFPLYELSGDLSLETGNIDFVGSVTIRGNVGTGYSVKAKGDLFISGLVEGAFLQAGGNIVINEGISGMDKAYIKAEGNIETNYINQAKIETGNNLVVKKSILHSDCVAEGDIICQNGSIIGGSNSAGRQIEVKNVGNFAFTKTELALGINKKVSEQVEQLNEQLSALKDNQNKLVLLGNQLQKKKKQSGLNTKERIVLLKQRHSLEKVTKDIEQIQLEMTELQWTIGNFTEMSINVYGKAFGNVELNIGKYSRLLKDEHSRFKSYLKDMEIVMEPL</sequence>
<comment type="caution">
    <text evidence="3">The sequence shown here is derived from an EMBL/GenBank/DDBJ whole genome shotgun (WGS) entry which is preliminary data.</text>
</comment>
<dbReference type="OrthoDB" id="9816426at2"/>
<protein>
    <submittedName>
        <fullName evidence="3">DUF342 domain-containing protein</fullName>
    </submittedName>
</protein>
<dbReference type="PANTHER" id="PTHR38032">
    <property type="entry name" value="POLYMERASE-RELATED"/>
    <property type="match status" value="1"/>
</dbReference>
<evidence type="ECO:0000313" key="4">
    <source>
        <dbReference type="Proteomes" id="UP000245624"/>
    </source>
</evidence>
<evidence type="ECO:0000256" key="1">
    <source>
        <dbReference type="SAM" id="Coils"/>
    </source>
</evidence>
<dbReference type="AlphaFoldDB" id="A0A317L1V0"/>
<dbReference type="PANTHER" id="PTHR38032:SF1">
    <property type="entry name" value="RNA-BINDING PROTEIN KHPB N-TERMINAL DOMAIN-CONTAINING PROTEIN"/>
    <property type="match status" value="1"/>
</dbReference>
<organism evidence="3 4">
    <name type="scientific">Gracilibacillus dipsosauri</name>
    <dbReference type="NCBI Taxonomy" id="178340"/>
    <lineage>
        <taxon>Bacteria</taxon>
        <taxon>Bacillati</taxon>
        <taxon>Bacillota</taxon>
        <taxon>Bacilli</taxon>
        <taxon>Bacillales</taxon>
        <taxon>Bacillaceae</taxon>
        <taxon>Gracilibacillus</taxon>
    </lineage>
</organism>
<dbReference type="Proteomes" id="UP000245624">
    <property type="component" value="Unassembled WGS sequence"/>
</dbReference>
<dbReference type="InterPro" id="IPR046866">
    <property type="entry name" value="FapA_N"/>
</dbReference>
<gene>
    <name evidence="3" type="ORF">DLJ74_10545</name>
</gene>